<gene>
    <name evidence="2" type="ORF">ISN45_Aa08g007100</name>
</gene>
<evidence type="ECO:0000256" key="1">
    <source>
        <dbReference type="SAM" id="Phobius"/>
    </source>
</evidence>
<comment type="caution">
    <text evidence="2">The sequence shown here is derived from an EMBL/GenBank/DDBJ whole genome shotgun (WGS) entry which is preliminary data.</text>
</comment>
<evidence type="ECO:0000313" key="3">
    <source>
        <dbReference type="Proteomes" id="UP000694240"/>
    </source>
</evidence>
<name>A0A8T1XEW0_9BRAS</name>
<evidence type="ECO:0008006" key="4">
    <source>
        <dbReference type="Google" id="ProtNLM"/>
    </source>
</evidence>
<keyword evidence="1" id="KW-1133">Transmembrane helix</keyword>
<proteinExistence type="predicted"/>
<dbReference type="AlphaFoldDB" id="A0A8T1XEW0"/>
<keyword evidence="1" id="KW-0812">Transmembrane</keyword>
<keyword evidence="1" id="KW-0472">Membrane</keyword>
<dbReference type="Proteomes" id="UP000694240">
    <property type="component" value="Chromosome 13"/>
</dbReference>
<protein>
    <recommendedName>
        <fullName evidence="4">Transmembrane protein</fullName>
    </recommendedName>
</protein>
<sequence>MDSSAKALLLFVILYVVFFYFALQKSLRSNRSSPAPPPAPAFRVSLESLESQDSQVSLDSTDSLNSDDGDSHFSDCLLDWEDDYNKEIEEKSKLEEIFSSNKFPMMSSHRSPMIETSTYTHEISLYDGPKLVSMVKSPVFNEIKDPDPHLVLSREAEYEKEVANYLDVVLEEAMLEMTEHVVLEVTEHGEAEQDICKTYGFDPQSSPMLPRYVLQ</sequence>
<reference evidence="2 3" key="1">
    <citation type="submission" date="2020-12" db="EMBL/GenBank/DDBJ databases">
        <title>Concerted genomic and epigenomic changes stabilize Arabidopsis allopolyploids.</title>
        <authorList>
            <person name="Chen Z."/>
        </authorList>
    </citation>
    <scope>NUCLEOTIDE SEQUENCE [LARGE SCALE GENOMIC DNA]</scope>
    <source>
        <strain evidence="2">Allo738</strain>
        <tissue evidence="2">Leaf</tissue>
    </source>
</reference>
<organism evidence="2 3">
    <name type="scientific">Arabidopsis thaliana x Arabidopsis arenosa</name>
    <dbReference type="NCBI Taxonomy" id="1240361"/>
    <lineage>
        <taxon>Eukaryota</taxon>
        <taxon>Viridiplantae</taxon>
        <taxon>Streptophyta</taxon>
        <taxon>Embryophyta</taxon>
        <taxon>Tracheophyta</taxon>
        <taxon>Spermatophyta</taxon>
        <taxon>Magnoliopsida</taxon>
        <taxon>eudicotyledons</taxon>
        <taxon>Gunneridae</taxon>
        <taxon>Pentapetalae</taxon>
        <taxon>rosids</taxon>
        <taxon>malvids</taxon>
        <taxon>Brassicales</taxon>
        <taxon>Brassicaceae</taxon>
        <taxon>Camelineae</taxon>
        <taxon>Arabidopsis</taxon>
    </lineage>
</organism>
<dbReference type="EMBL" id="JAEFBK010000013">
    <property type="protein sequence ID" value="KAG7533073.1"/>
    <property type="molecule type" value="Genomic_DNA"/>
</dbReference>
<accession>A0A8T1XEW0</accession>
<evidence type="ECO:0000313" key="2">
    <source>
        <dbReference type="EMBL" id="KAG7533073.1"/>
    </source>
</evidence>
<feature type="transmembrane region" description="Helical" evidence="1">
    <location>
        <begin position="6"/>
        <end position="23"/>
    </location>
</feature>
<keyword evidence="3" id="KW-1185">Reference proteome</keyword>